<evidence type="ECO:0000313" key="7">
    <source>
        <dbReference type="Proteomes" id="UP000738349"/>
    </source>
</evidence>
<keyword evidence="3" id="KW-0539">Nucleus</keyword>
<dbReference type="Proteomes" id="UP000738349">
    <property type="component" value="Unassembled WGS sequence"/>
</dbReference>
<dbReference type="AlphaFoldDB" id="A0A9P9I6G0"/>
<gene>
    <name evidence="6" type="ORF">EDB81DRAFT_929624</name>
</gene>
<dbReference type="PROSITE" id="PS00463">
    <property type="entry name" value="ZN2_CY6_FUNGAL_1"/>
    <property type="match status" value="1"/>
</dbReference>
<dbReference type="PANTHER" id="PTHR47840:SF1">
    <property type="entry name" value="ZN(II)2CYS6 TRANSCRIPTION FACTOR (EUROFUNG)"/>
    <property type="match status" value="1"/>
</dbReference>
<dbReference type="InterPro" id="IPR001138">
    <property type="entry name" value="Zn2Cys6_DnaBD"/>
</dbReference>
<evidence type="ECO:0000256" key="1">
    <source>
        <dbReference type="ARBA" id="ARBA00023015"/>
    </source>
</evidence>
<dbReference type="CDD" id="cd12148">
    <property type="entry name" value="fungal_TF_MHR"/>
    <property type="match status" value="1"/>
</dbReference>
<dbReference type="EMBL" id="JAGMUV010000051">
    <property type="protein sequence ID" value="KAH7109516.1"/>
    <property type="molecule type" value="Genomic_DNA"/>
</dbReference>
<feature type="region of interest" description="Disordered" evidence="4">
    <location>
        <begin position="651"/>
        <end position="670"/>
    </location>
</feature>
<accession>A0A9P9I6G0</accession>
<dbReference type="InterPro" id="IPR036864">
    <property type="entry name" value="Zn2-C6_fun-type_DNA-bd_sf"/>
</dbReference>
<protein>
    <recommendedName>
        <fullName evidence="5">Zn(2)-C6 fungal-type domain-containing protein</fullName>
    </recommendedName>
</protein>
<dbReference type="OrthoDB" id="5392779at2759"/>
<evidence type="ECO:0000256" key="4">
    <source>
        <dbReference type="SAM" id="MobiDB-lite"/>
    </source>
</evidence>
<dbReference type="PANTHER" id="PTHR47840">
    <property type="entry name" value="ZN(II)2CYS6 TRANSCRIPTION FACTOR (EUROFUNG)-RELATED"/>
    <property type="match status" value="1"/>
</dbReference>
<dbReference type="GO" id="GO:0000981">
    <property type="term" value="F:DNA-binding transcription factor activity, RNA polymerase II-specific"/>
    <property type="evidence" value="ECO:0007669"/>
    <property type="project" value="InterPro"/>
</dbReference>
<dbReference type="SMART" id="SM00066">
    <property type="entry name" value="GAL4"/>
    <property type="match status" value="1"/>
</dbReference>
<keyword evidence="7" id="KW-1185">Reference proteome</keyword>
<evidence type="ECO:0000313" key="6">
    <source>
        <dbReference type="EMBL" id="KAH7109516.1"/>
    </source>
</evidence>
<dbReference type="PROSITE" id="PS50048">
    <property type="entry name" value="ZN2_CY6_FUNGAL_2"/>
    <property type="match status" value="1"/>
</dbReference>
<dbReference type="GO" id="GO:0008270">
    <property type="term" value="F:zinc ion binding"/>
    <property type="evidence" value="ECO:0007669"/>
    <property type="project" value="InterPro"/>
</dbReference>
<evidence type="ECO:0000256" key="3">
    <source>
        <dbReference type="ARBA" id="ARBA00023242"/>
    </source>
</evidence>
<dbReference type="SUPFAM" id="SSF57701">
    <property type="entry name" value="Zn2/Cys6 DNA-binding domain"/>
    <property type="match status" value="1"/>
</dbReference>
<organism evidence="6 7">
    <name type="scientific">Dactylonectria macrodidyma</name>
    <dbReference type="NCBI Taxonomy" id="307937"/>
    <lineage>
        <taxon>Eukaryota</taxon>
        <taxon>Fungi</taxon>
        <taxon>Dikarya</taxon>
        <taxon>Ascomycota</taxon>
        <taxon>Pezizomycotina</taxon>
        <taxon>Sordariomycetes</taxon>
        <taxon>Hypocreomycetidae</taxon>
        <taxon>Hypocreales</taxon>
        <taxon>Nectriaceae</taxon>
        <taxon>Dactylonectria</taxon>
    </lineage>
</organism>
<sequence>MDQEHHLIDSAGSPKPRRILRKGTHSCAECKRRKVRCFFDNSTDAVCVGCQRRGTPCIGQEFIDIPGPNHGEDERIVAGLNRVERMLEKITRKFFSDFTGTQQNKSISQPFLPRQAAEAQTVWQDGQDSADDEGHDLVNGDITGAAEVAARDAVAKVNASDFILSKHLDTCRALHAAFPSQQDVDTLLGTGRATIFLQALCNPYNELFTDGNVLSSTILSVLPDVTAHPVVLARKLLQLSLAIQQLDSSFDRSVLRLPLGPRDAMERYVNLASSMVTCHDDLLDSLEGLECLIYEGVYLVNCGNLRRALLCLRRACTLAQFMGVHRKSTYVAIKKHDPATRVTAEFTWAHIVFLERYLSLLLGMPTSITGVRFASGDKTEGETWTQWLEKVQIDMFEHIISRNQSGDFDFAVTQKIDLDLNNIANTIPTHWWIPMKVHQRMTEIEIMAEVISGQSQIIHYNLLTLLHLPFLLRNPTDHRFDSSKTTCTYASREVLTRFITFRSIVTVVFCCRFVDFCAFTAALTLLLSHLNRHGQNSGWMPTHQRLGDRALIERTVETLDDLNRLNNDHLSMETAKLTRKLLNLEAESAKGGQAYSCTVVQEDQIHDMEERNHHFYLKIPYFGVLKLLESSHVALTLPLDAPSTMLAQLQQHPLAEDEQRPSTHDPITQGENEQQGLFDLHMPDIMADIDEWAFQGVDTAFFDSLMSGVAANQGGWDGHW</sequence>
<dbReference type="CDD" id="cd00067">
    <property type="entry name" value="GAL4"/>
    <property type="match status" value="1"/>
</dbReference>
<keyword evidence="1" id="KW-0805">Transcription regulation</keyword>
<feature type="domain" description="Zn(2)-C6 fungal-type" evidence="5">
    <location>
        <begin position="26"/>
        <end position="57"/>
    </location>
</feature>
<keyword evidence="2" id="KW-0804">Transcription</keyword>
<dbReference type="Gene3D" id="4.10.240.10">
    <property type="entry name" value="Zn(2)-C6 fungal-type DNA-binding domain"/>
    <property type="match status" value="1"/>
</dbReference>
<proteinExistence type="predicted"/>
<comment type="caution">
    <text evidence="6">The sequence shown here is derived from an EMBL/GenBank/DDBJ whole genome shotgun (WGS) entry which is preliminary data.</text>
</comment>
<evidence type="ECO:0000259" key="5">
    <source>
        <dbReference type="PROSITE" id="PS50048"/>
    </source>
</evidence>
<feature type="compositionally biased region" description="Basic and acidic residues" evidence="4">
    <location>
        <begin position="654"/>
        <end position="663"/>
    </location>
</feature>
<name>A0A9P9I6G0_9HYPO</name>
<evidence type="ECO:0000256" key="2">
    <source>
        <dbReference type="ARBA" id="ARBA00023163"/>
    </source>
</evidence>
<reference evidence="6" key="1">
    <citation type="journal article" date="2021" name="Nat. Commun.">
        <title>Genetic determinants of endophytism in the Arabidopsis root mycobiome.</title>
        <authorList>
            <person name="Mesny F."/>
            <person name="Miyauchi S."/>
            <person name="Thiergart T."/>
            <person name="Pickel B."/>
            <person name="Atanasova L."/>
            <person name="Karlsson M."/>
            <person name="Huettel B."/>
            <person name="Barry K.W."/>
            <person name="Haridas S."/>
            <person name="Chen C."/>
            <person name="Bauer D."/>
            <person name="Andreopoulos W."/>
            <person name="Pangilinan J."/>
            <person name="LaButti K."/>
            <person name="Riley R."/>
            <person name="Lipzen A."/>
            <person name="Clum A."/>
            <person name="Drula E."/>
            <person name="Henrissat B."/>
            <person name="Kohler A."/>
            <person name="Grigoriev I.V."/>
            <person name="Martin F.M."/>
            <person name="Hacquard S."/>
        </authorList>
    </citation>
    <scope>NUCLEOTIDE SEQUENCE</scope>
    <source>
        <strain evidence="6">MPI-CAGE-AT-0147</strain>
    </source>
</reference>